<evidence type="ECO:0000256" key="2">
    <source>
        <dbReference type="ARBA" id="ARBA00022490"/>
    </source>
</evidence>
<dbReference type="PRINTS" id="PR01251">
    <property type="entry name" value="AMPHIPHYSIN"/>
</dbReference>
<keyword evidence="6" id="KW-1185">Reference proteome</keyword>
<dbReference type="Gene3D" id="1.20.1270.60">
    <property type="entry name" value="Arfaptin homology (AH) domain/BAR domain"/>
    <property type="match status" value="1"/>
</dbReference>
<feature type="domain" description="BAR" evidence="4">
    <location>
        <begin position="17"/>
        <end position="240"/>
    </location>
</feature>
<dbReference type="GO" id="GO:0051666">
    <property type="term" value="P:actin cortical patch localization"/>
    <property type="evidence" value="ECO:0007669"/>
    <property type="project" value="InterPro"/>
</dbReference>
<dbReference type="Proteomes" id="UP000242525">
    <property type="component" value="Unassembled WGS sequence"/>
</dbReference>
<dbReference type="PANTHER" id="PTHR47174">
    <property type="entry name" value="BRIDGING INTEGRATOR 3"/>
    <property type="match status" value="1"/>
</dbReference>
<protein>
    <submittedName>
        <fullName evidence="5">Similar to Saccharomyces cerevisiae YCR009C RVS161 Amphiphysin-like lipid raft protein</fullName>
    </submittedName>
</protein>
<evidence type="ECO:0000256" key="3">
    <source>
        <dbReference type="ARBA" id="ARBA00023212"/>
    </source>
</evidence>
<proteinExistence type="predicted"/>
<dbReference type="SUPFAM" id="SSF103657">
    <property type="entry name" value="BAR/IMD domain-like"/>
    <property type="match status" value="1"/>
</dbReference>
<dbReference type="AlphaFoldDB" id="A0A0J9XK97"/>
<dbReference type="GO" id="GO:0030479">
    <property type="term" value="C:actin cortical patch"/>
    <property type="evidence" value="ECO:0007669"/>
    <property type="project" value="TreeGrafter"/>
</dbReference>
<keyword evidence="3" id="KW-0206">Cytoskeleton</keyword>
<comment type="subcellular location">
    <subcellularLocation>
        <location evidence="1">Cytoplasm</location>
        <location evidence="1">Cytoskeleton</location>
    </subcellularLocation>
</comment>
<dbReference type="GO" id="GO:0043332">
    <property type="term" value="C:mating projection tip"/>
    <property type="evidence" value="ECO:0007669"/>
    <property type="project" value="TreeGrafter"/>
</dbReference>
<evidence type="ECO:0000313" key="6">
    <source>
        <dbReference type="Proteomes" id="UP000242525"/>
    </source>
</evidence>
<evidence type="ECO:0000313" key="5">
    <source>
        <dbReference type="EMBL" id="CDO57476.1"/>
    </source>
</evidence>
<dbReference type="GO" id="GO:0031097">
    <property type="term" value="C:medial cortex"/>
    <property type="evidence" value="ECO:0007669"/>
    <property type="project" value="TreeGrafter"/>
</dbReference>
<name>A0A0J9XK97_GEOCN</name>
<dbReference type="SMART" id="SM00721">
    <property type="entry name" value="BAR"/>
    <property type="match status" value="1"/>
</dbReference>
<dbReference type="EMBL" id="CCBN010000022">
    <property type="protein sequence ID" value="CDO57476.1"/>
    <property type="molecule type" value="Genomic_DNA"/>
</dbReference>
<dbReference type="PANTHER" id="PTHR47174:SF3">
    <property type="entry name" value="BRIDGING INTEGRATOR 3"/>
    <property type="match status" value="1"/>
</dbReference>
<dbReference type="OrthoDB" id="446293at2759"/>
<evidence type="ECO:0000256" key="1">
    <source>
        <dbReference type="ARBA" id="ARBA00004245"/>
    </source>
</evidence>
<comment type="caution">
    <text evidence="5">The sequence shown here is derived from an EMBL/GenBank/DDBJ whole genome shotgun (WGS) entry which is preliminary data.</text>
</comment>
<dbReference type="GO" id="GO:0097320">
    <property type="term" value="P:plasma membrane tubulation"/>
    <property type="evidence" value="ECO:0007669"/>
    <property type="project" value="TreeGrafter"/>
</dbReference>
<dbReference type="InterPro" id="IPR004148">
    <property type="entry name" value="BAR_dom"/>
</dbReference>
<accession>A0A0J9XK97</accession>
<dbReference type="STRING" id="1173061.A0A0J9XK97"/>
<evidence type="ECO:0000259" key="4">
    <source>
        <dbReference type="PROSITE" id="PS51021"/>
    </source>
</evidence>
<organism evidence="5 6">
    <name type="scientific">Geotrichum candidum</name>
    <name type="common">Oospora lactis</name>
    <name type="synonym">Dipodascus geotrichum</name>
    <dbReference type="NCBI Taxonomy" id="1173061"/>
    <lineage>
        <taxon>Eukaryota</taxon>
        <taxon>Fungi</taxon>
        <taxon>Dikarya</taxon>
        <taxon>Ascomycota</taxon>
        <taxon>Saccharomycotina</taxon>
        <taxon>Dipodascomycetes</taxon>
        <taxon>Dipodascales</taxon>
        <taxon>Dipodascaceae</taxon>
        <taxon>Geotrichum</taxon>
    </lineage>
</organism>
<dbReference type="GO" id="GO:0008289">
    <property type="term" value="F:lipid binding"/>
    <property type="evidence" value="ECO:0007669"/>
    <property type="project" value="TreeGrafter"/>
</dbReference>
<keyword evidence="2" id="KW-0963">Cytoplasm</keyword>
<dbReference type="PROSITE" id="PS51021">
    <property type="entry name" value="BAR"/>
    <property type="match status" value="1"/>
</dbReference>
<reference evidence="5" key="1">
    <citation type="submission" date="2014-03" db="EMBL/GenBank/DDBJ databases">
        <authorList>
            <person name="Casaregola S."/>
        </authorList>
    </citation>
    <scope>NUCLEOTIDE SEQUENCE [LARGE SCALE GENOMIC DNA]</scope>
    <source>
        <strain evidence="5">CLIB 918</strain>
    </source>
</reference>
<dbReference type="InterPro" id="IPR046982">
    <property type="entry name" value="BIN3/RVS161-like"/>
</dbReference>
<dbReference type="Pfam" id="PF03114">
    <property type="entry name" value="BAR"/>
    <property type="match status" value="1"/>
</dbReference>
<dbReference type="FunFam" id="1.20.1270.60:FF:000014">
    <property type="entry name" value="Protein hob3, variant"/>
    <property type="match status" value="1"/>
</dbReference>
<dbReference type="GO" id="GO:1990528">
    <property type="term" value="C:Rvs161p-Rvs167p complex"/>
    <property type="evidence" value="ECO:0007669"/>
    <property type="project" value="TreeGrafter"/>
</dbReference>
<gene>
    <name evidence="5" type="ORF">BN980_GECA22s00428g</name>
</gene>
<sequence>MSWHGLKKAVNRASTSVMMKTGHVERTIDQDFEFEHRRFMTLEKASRKLQVEAKGYLDSLRAMTAAQTRIAETIDAFHDTSATPSAEPTAVSFYLTSVQELDSETVRAIDGPFRETVLEPIVRFVGYFDDVNEAIKKREHKLKDYDSLRHKVRKLTDKPSNDVTKLPRVERELDSAKEVYEQLNHQLTQEIPQLLDKRVPYLDPSFEALVKIQLKFCTESYTRLAQVQQYLDAASREEYATGHLDDRVEQVLQEMHELQIASLG</sequence>
<dbReference type="GO" id="GO:0006897">
    <property type="term" value="P:endocytosis"/>
    <property type="evidence" value="ECO:0007669"/>
    <property type="project" value="InterPro"/>
</dbReference>
<dbReference type="InterPro" id="IPR027267">
    <property type="entry name" value="AH/BAR_dom_sf"/>
</dbReference>